<feature type="transmembrane region" description="Helical" evidence="10">
    <location>
        <begin position="12"/>
        <end position="35"/>
    </location>
</feature>
<keyword evidence="5 10" id="KW-0472">Membrane</keyword>
<dbReference type="GO" id="GO:0019706">
    <property type="term" value="F:protein-cysteine S-palmitoyltransferase activity"/>
    <property type="evidence" value="ECO:0007669"/>
    <property type="project" value="UniProtKB-EC"/>
</dbReference>
<feature type="transmembrane region" description="Helical" evidence="10">
    <location>
        <begin position="179"/>
        <end position="205"/>
    </location>
</feature>
<dbReference type="PROSITE" id="PS50216">
    <property type="entry name" value="DHHC"/>
    <property type="match status" value="1"/>
</dbReference>
<dbReference type="Pfam" id="PF01529">
    <property type="entry name" value="DHHC"/>
    <property type="match status" value="1"/>
</dbReference>
<organism evidence="12 13">
    <name type="scientific">Lichtheimia corymbifera JMRC:FSU:9682</name>
    <dbReference type="NCBI Taxonomy" id="1263082"/>
    <lineage>
        <taxon>Eukaryota</taxon>
        <taxon>Fungi</taxon>
        <taxon>Fungi incertae sedis</taxon>
        <taxon>Mucoromycota</taxon>
        <taxon>Mucoromycotina</taxon>
        <taxon>Mucoromycetes</taxon>
        <taxon>Mucorales</taxon>
        <taxon>Lichtheimiaceae</taxon>
        <taxon>Lichtheimia</taxon>
    </lineage>
</organism>
<comment type="caution">
    <text evidence="12">The sequence shown here is derived from an EMBL/GenBank/DDBJ whole genome shotgun (WGS) entry which is preliminary data.</text>
</comment>
<dbReference type="AlphaFoldDB" id="A0A068RF27"/>
<feature type="domain" description="Palmitoyltransferase DHHC" evidence="11">
    <location>
        <begin position="89"/>
        <end position="219"/>
    </location>
</feature>
<keyword evidence="6" id="KW-0564">Palmitate</keyword>
<accession>A0A068RF27</accession>
<reference evidence="12" key="1">
    <citation type="submission" date="2013-08" db="EMBL/GenBank/DDBJ databases">
        <title>Gene expansion shapes genome architecture in the human pathogen Lichtheimia corymbifera: an evolutionary genomics analysis in the ancient terrestrial Mucorales (Mucoromycotina).</title>
        <authorList>
            <person name="Schwartze V.U."/>
            <person name="Winter S."/>
            <person name="Shelest E."/>
            <person name="Marcet-Houben M."/>
            <person name="Horn F."/>
            <person name="Wehner S."/>
            <person name="Hoffmann K."/>
            <person name="Riege K."/>
            <person name="Sammeth M."/>
            <person name="Nowrousian M."/>
            <person name="Valiante V."/>
            <person name="Linde J."/>
            <person name="Jacobsen I.D."/>
            <person name="Marz M."/>
            <person name="Brakhage A.A."/>
            <person name="Gabaldon T."/>
            <person name="Bocker S."/>
            <person name="Voigt K."/>
        </authorList>
    </citation>
    <scope>NUCLEOTIDE SEQUENCE [LARGE SCALE GENOMIC DNA]</scope>
    <source>
        <strain evidence="12">FSU 9682</strain>
    </source>
</reference>
<evidence type="ECO:0000313" key="13">
    <source>
        <dbReference type="Proteomes" id="UP000027586"/>
    </source>
</evidence>
<keyword evidence="2 10" id="KW-0808">Transferase</keyword>
<dbReference type="InterPro" id="IPR039859">
    <property type="entry name" value="PFA4/ZDH16/20/ERF2-like"/>
</dbReference>
<evidence type="ECO:0000256" key="1">
    <source>
        <dbReference type="ARBA" id="ARBA00004141"/>
    </source>
</evidence>
<evidence type="ECO:0000256" key="6">
    <source>
        <dbReference type="ARBA" id="ARBA00023139"/>
    </source>
</evidence>
<sequence>MTWNELKGQLVVVIVALLTTFIAYTSQIFVIWNFLGGASLHTLLILIPLNVFIILLYINYALVCLTDPGCVPENWVPDTQTHMEVKRSTHEPRFCKTCNNYKPPRTHHCSTCGRCVLKMDHHCPWINSCVGFHNYGHFIRFITYIEISAIYLFVLLGCRLAQVIHQMNEYNVHPPTLEAAFLAINLILSFAAIVTVGILSGYHVYCLTTNTTTIEGWEKGTALTMKSHSGKISDVKYPYNLGWYRNVCAVLGNQPLFWMWPQRMQGNGLYFPMRLQGEGEKRASTLMHEDTSEFATLVRKPSRLHTRASTSSNLRVPTTPASVLTFNTTSTLVDPLFTAKLPSSSTTKETAIELPCR</sequence>
<dbReference type="STRING" id="1263082.A0A068RF27"/>
<comment type="similarity">
    <text evidence="10">Belongs to the DHHC palmitoyltransferase family.</text>
</comment>
<keyword evidence="3 10" id="KW-0812">Transmembrane</keyword>
<protein>
    <recommendedName>
        <fullName evidence="10">Palmitoyltransferase</fullName>
        <ecNumber evidence="10">2.3.1.225</ecNumber>
    </recommendedName>
</protein>
<gene>
    <name evidence="12" type="ORF">LCOR_00112.1</name>
</gene>
<keyword evidence="8 10" id="KW-0012">Acyltransferase</keyword>
<evidence type="ECO:0000313" key="12">
    <source>
        <dbReference type="EMBL" id="CDH48325.1"/>
    </source>
</evidence>
<dbReference type="EMBL" id="CBTN010000001">
    <property type="protein sequence ID" value="CDH48325.1"/>
    <property type="molecule type" value="Genomic_DNA"/>
</dbReference>
<keyword evidence="4 10" id="KW-1133">Transmembrane helix</keyword>
<evidence type="ECO:0000256" key="2">
    <source>
        <dbReference type="ARBA" id="ARBA00022679"/>
    </source>
</evidence>
<keyword evidence="7" id="KW-0449">Lipoprotein</keyword>
<evidence type="ECO:0000256" key="9">
    <source>
        <dbReference type="ARBA" id="ARBA00048048"/>
    </source>
</evidence>
<name>A0A068RF27_9FUNG</name>
<dbReference type="EC" id="2.3.1.225" evidence="10"/>
<evidence type="ECO:0000256" key="5">
    <source>
        <dbReference type="ARBA" id="ARBA00023136"/>
    </source>
</evidence>
<comment type="domain">
    <text evidence="10">The DHHC domain is required for palmitoyltransferase activity.</text>
</comment>
<keyword evidence="13" id="KW-1185">Reference proteome</keyword>
<feature type="transmembrane region" description="Helical" evidence="10">
    <location>
        <begin position="42"/>
        <end position="62"/>
    </location>
</feature>
<evidence type="ECO:0000256" key="3">
    <source>
        <dbReference type="ARBA" id="ARBA00022692"/>
    </source>
</evidence>
<proteinExistence type="inferred from homology"/>
<comment type="catalytic activity">
    <reaction evidence="9 10">
        <text>L-cysteinyl-[protein] + hexadecanoyl-CoA = S-hexadecanoyl-L-cysteinyl-[protein] + CoA</text>
        <dbReference type="Rhea" id="RHEA:36683"/>
        <dbReference type="Rhea" id="RHEA-COMP:10131"/>
        <dbReference type="Rhea" id="RHEA-COMP:11032"/>
        <dbReference type="ChEBI" id="CHEBI:29950"/>
        <dbReference type="ChEBI" id="CHEBI:57287"/>
        <dbReference type="ChEBI" id="CHEBI:57379"/>
        <dbReference type="ChEBI" id="CHEBI:74151"/>
        <dbReference type="EC" id="2.3.1.225"/>
    </reaction>
</comment>
<dbReference type="GO" id="GO:0016020">
    <property type="term" value="C:membrane"/>
    <property type="evidence" value="ECO:0007669"/>
    <property type="project" value="UniProtKB-SubCell"/>
</dbReference>
<dbReference type="VEuPathDB" id="FungiDB:LCOR_00112.1"/>
<dbReference type="PANTHER" id="PTHR12246">
    <property type="entry name" value="PALMITOYLTRANSFERASE ZDHHC16"/>
    <property type="match status" value="1"/>
</dbReference>
<evidence type="ECO:0000259" key="11">
    <source>
        <dbReference type="Pfam" id="PF01529"/>
    </source>
</evidence>
<evidence type="ECO:0000256" key="8">
    <source>
        <dbReference type="ARBA" id="ARBA00023315"/>
    </source>
</evidence>
<evidence type="ECO:0000256" key="10">
    <source>
        <dbReference type="RuleBase" id="RU079119"/>
    </source>
</evidence>
<dbReference type="OrthoDB" id="331948at2759"/>
<feature type="transmembrane region" description="Helical" evidence="10">
    <location>
        <begin position="138"/>
        <end position="158"/>
    </location>
</feature>
<evidence type="ECO:0000256" key="7">
    <source>
        <dbReference type="ARBA" id="ARBA00023288"/>
    </source>
</evidence>
<dbReference type="Proteomes" id="UP000027586">
    <property type="component" value="Unassembled WGS sequence"/>
</dbReference>
<evidence type="ECO:0000256" key="4">
    <source>
        <dbReference type="ARBA" id="ARBA00022989"/>
    </source>
</evidence>
<comment type="subcellular location">
    <subcellularLocation>
        <location evidence="1">Membrane</location>
        <topology evidence="1">Multi-pass membrane protein</topology>
    </subcellularLocation>
</comment>
<dbReference type="InterPro" id="IPR001594">
    <property type="entry name" value="Palmitoyltrfase_DHHC"/>
</dbReference>